<dbReference type="AlphaFoldDB" id="A0A455ZFL3"/>
<reference evidence="1" key="3">
    <citation type="journal article" date="2016" name="Genome Announc.">
        <title>Complete Genome Sequences of Four Strains from the 2015-2016 Elizabethkingia anophelis Outbreak.</title>
        <authorList>
            <person name="Nicholson A.C."/>
            <person name="Whitney A.M."/>
            <person name="Emery B.D."/>
            <person name="Bell M.E."/>
            <person name="Gartin J.T."/>
            <person name="Humrighouse B.W."/>
            <person name="Loparev V.N."/>
            <person name="Batra D."/>
            <person name="Sheth M."/>
            <person name="Rowe L.A."/>
            <person name="Juieng P."/>
            <person name="Knipe K."/>
            <person name="Gulvik C."/>
            <person name="McQuiston J.R."/>
        </authorList>
    </citation>
    <scope>NUCLEOTIDE SEQUENCE</scope>
</reference>
<evidence type="ECO:0000313" key="1">
    <source>
        <dbReference type="EMBL" id="DAC75454.1"/>
    </source>
</evidence>
<evidence type="ECO:0008006" key="2">
    <source>
        <dbReference type="Google" id="ProtNLM"/>
    </source>
</evidence>
<dbReference type="EMBL" id="BK010606">
    <property type="protein sequence ID" value="DAC75454.1"/>
    <property type="molecule type" value="Genomic_DNA"/>
</dbReference>
<protein>
    <recommendedName>
        <fullName evidence="2">Transposase</fullName>
    </recommendedName>
</protein>
<proteinExistence type="predicted"/>
<gene>
    <name evidence="1" type="primary">ICEEaIII(1)_R26_2233_2430</name>
</gene>
<reference evidence="1" key="7">
    <citation type="journal article" date="2017" name="Sci. Rep.">
        <title>Genomic features, phylogenetic relationships, and comparative genomics of Elizabethkingia anophelis strain EM361-97 isolated in Taiwan.</title>
        <authorList>
            <person name="Lin J.N."/>
            <person name="Lai C.H."/>
            <person name="Yang C.H."/>
            <person name="Huang Y.H."/>
            <person name="Lin H.H."/>
        </authorList>
    </citation>
    <scope>NUCLEOTIDE SEQUENCE</scope>
</reference>
<reference evidence="1" key="1">
    <citation type="journal article" date="2014" name="Genome Biol. Evol.">
        <title>Comparative genomic analysis of malaria mosquito vector-associated novel pathogen Elizabethkingia anophelis.</title>
        <authorList>
            <person name="Teo J."/>
            <person name="Tan S.Y."/>
            <person name="Liu Y."/>
            <person name="Tay M."/>
            <person name="Ding Y."/>
            <person name="Li Y."/>
            <person name="Kjelleberg S."/>
            <person name="Givskov M."/>
            <person name="Lin R.T."/>
            <person name="Yang L."/>
        </authorList>
    </citation>
    <scope>NUCLEOTIDE SEQUENCE</scope>
</reference>
<sequence>MVKAQKNSNYHLLQKIETSPPKRIKRKIIYDIKSYFYSLRTTAKFYGISRNTVNALVIKYSLLTN</sequence>
<reference evidence="1" key="6">
    <citation type="journal article" date="2017" name="Nat. Commun.">
        <title>Evolutionary dynamics and genomic features of the Elizabethkingia anophelis 2015 to 2016 Wisconsin outbreak strain.</title>
        <authorList>
            <person name="Perrin A."/>
            <person name="Larsonneur E."/>
            <person name="Nicholson A.C."/>
            <person name="Edwards D.J."/>
            <person name="Gundlach K.M."/>
            <person name="Whitney A.M."/>
            <person name="Gulvik C.A."/>
            <person name="Bell M.E."/>
            <person name="Rendueles O."/>
            <person name="Cury J."/>
            <person name="Hugon P."/>
            <person name="Clermont D."/>
            <person name="Enouf V."/>
            <person name="Loparev V."/>
            <person name="Juieng P."/>
            <person name="Monson T."/>
            <person name="Warshauer D."/>
            <person name="Elbadawi L.I."/>
            <person name="Walters M.S."/>
            <person name="Crist M.B."/>
            <person name="Noble-Wang J."/>
            <person name="Borlaug G."/>
            <person name="Rocha E.P.C."/>
            <person name="Criscuolo A."/>
            <person name="Touchon M."/>
            <person name="Davis J.P."/>
            <person name="Holt K.E."/>
            <person name="McQuiston J.R."/>
            <person name="Brisse S."/>
        </authorList>
    </citation>
    <scope>NUCLEOTIDE SEQUENCE</scope>
</reference>
<reference evidence="1" key="2">
    <citation type="journal article" date="2014" name="PLoS ONE">
        <title>Insights from the genome annotation of Elizabethkingia anophelis from the malaria vector Anopheles gambiae.</title>
        <authorList>
            <person name="Kukutla P."/>
            <person name="Lindberg B.G."/>
            <person name="Pei D."/>
            <person name="Rayl M."/>
            <person name="Yu W."/>
            <person name="Steritz M."/>
            <person name="Faye I."/>
            <person name="Xu J."/>
        </authorList>
    </citation>
    <scope>NUCLEOTIDE SEQUENCE</scope>
</reference>
<reference evidence="1" key="4">
    <citation type="journal article" date="2016" name="Sci. Rep.">
        <title>Genomic epidemiology and global diversity of the emerging bacterial pathogen Elizabethkingia anophelis.</title>
        <authorList>
            <person name="Breurec S."/>
            <person name="Criscuolo A."/>
            <person name="Diancourt L."/>
            <person name="Rendueles O."/>
            <person name="Vandenbogaert M."/>
            <person name="Passet V."/>
            <person name="Caro V."/>
            <person name="Rocha E.P."/>
            <person name="Touchon M."/>
            <person name="Brisse S."/>
        </authorList>
    </citation>
    <scope>NUCLEOTIDE SEQUENCE</scope>
</reference>
<organism evidence="1">
    <name type="scientific">Elizabethkingia anophelis</name>
    <dbReference type="NCBI Taxonomy" id="1117645"/>
    <lineage>
        <taxon>Bacteria</taxon>
        <taxon>Pseudomonadati</taxon>
        <taxon>Bacteroidota</taxon>
        <taxon>Flavobacteriia</taxon>
        <taxon>Flavobacteriales</taxon>
        <taxon>Weeksellaceae</taxon>
        <taxon>Elizabethkingia</taxon>
    </lineage>
</organism>
<reference evidence="1" key="5">
    <citation type="journal article" date="2017" name="Genome Announc.">
        <title>Complete Circularized Genome Sequences of Four Strains of Elizabethkingia anophelis, Including Two Novel Strains Isolated from Wild-Caught Anopheles sinensis.</title>
        <authorList>
            <person name="Pei D."/>
            <person name="Nicholson A.C."/>
            <person name="Jiang J."/>
            <person name="Chen H."/>
            <person name="Whitney A.M."/>
            <person name="Villarma A."/>
            <person name="Bell M."/>
            <person name="Humrighouse B."/>
            <person name="Rowe L.A."/>
            <person name="Sheth M."/>
            <person name="Batra D."/>
            <person name="Juieng P."/>
            <person name="Loparev V.N."/>
            <person name="McQuiston J.R."/>
            <person name="Lan Y."/>
            <person name="Ma Y."/>
            <person name="Xu J."/>
        </authorList>
    </citation>
    <scope>NUCLEOTIDE SEQUENCE</scope>
</reference>
<name>A0A455ZFL3_9FLAO</name>
<accession>A0A455ZFL3</accession>
<reference evidence="1" key="8">
    <citation type="journal article" date="2018" name="J. ISSAAS">
        <title>In Silico Identification of Three Types of Integrative and Conjugative Elements (ICEs) in Elizabethkingia anophelis Strains Isolated from Around the World.</title>
        <authorList>
            <person name="Xu J."/>
            <person name="Pei D."/>
            <person name="Nicholson A."/>
            <person name="Lan Y."/>
            <person name="Xia Q."/>
        </authorList>
    </citation>
    <scope>NUCLEOTIDE SEQUENCE</scope>
</reference>